<dbReference type="InterPro" id="IPR001533">
    <property type="entry name" value="Pterin_deHydtase"/>
</dbReference>
<comment type="similarity">
    <text evidence="2">Belongs to the pterin-4-alpha-carbinolamine dehydratase family.</text>
</comment>
<organism evidence="6 7">
    <name type="scientific">Streptosporangium algeriense</name>
    <dbReference type="NCBI Taxonomy" id="1682748"/>
    <lineage>
        <taxon>Bacteria</taxon>
        <taxon>Bacillati</taxon>
        <taxon>Actinomycetota</taxon>
        <taxon>Actinomycetes</taxon>
        <taxon>Streptosporangiales</taxon>
        <taxon>Streptosporangiaceae</taxon>
        <taxon>Streptosporangium</taxon>
    </lineage>
</organism>
<dbReference type="SUPFAM" id="SSF55248">
    <property type="entry name" value="PCD-like"/>
    <property type="match status" value="1"/>
</dbReference>
<keyword evidence="5 6" id="KW-0456">Lyase</keyword>
<comment type="catalytic activity">
    <reaction evidence="1">
        <text>(4aS,6R)-4a-hydroxy-L-erythro-5,6,7,8-tetrahydrobiopterin = (6R)-L-erythro-6,7-dihydrobiopterin + H2O</text>
        <dbReference type="Rhea" id="RHEA:11920"/>
        <dbReference type="ChEBI" id="CHEBI:15377"/>
        <dbReference type="ChEBI" id="CHEBI:15642"/>
        <dbReference type="ChEBI" id="CHEBI:43120"/>
        <dbReference type="EC" id="4.2.1.96"/>
    </reaction>
</comment>
<sequence>MTLNAETTMTLHPLSDEEIAERLAGLPGWERNGHTIERIFRHTYHECVHLAVYVAAKAREVGHHPDMHIAWQRIRFAVTTHDAGHRLTVKDFDLAHHIDAIAIAHGAEPA</sequence>
<proteinExistence type="inferred from homology"/>
<evidence type="ECO:0000256" key="3">
    <source>
        <dbReference type="ARBA" id="ARBA00013252"/>
    </source>
</evidence>
<comment type="caution">
    <text evidence="6">The sequence shown here is derived from an EMBL/GenBank/DDBJ whole genome shotgun (WGS) entry which is preliminary data.</text>
</comment>
<dbReference type="NCBIfam" id="NF002017">
    <property type="entry name" value="PRK00823.1-2"/>
    <property type="match status" value="1"/>
</dbReference>
<dbReference type="EC" id="4.2.1.96" evidence="3"/>
<protein>
    <recommendedName>
        <fullName evidence="4">Putative pterin-4-alpha-carbinolamine dehydratase</fullName>
        <ecNumber evidence="3">4.2.1.96</ecNumber>
    </recommendedName>
</protein>
<keyword evidence="7" id="KW-1185">Reference proteome</keyword>
<evidence type="ECO:0000256" key="5">
    <source>
        <dbReference type="ARBA" id="ARBA00023239"/>
    </source>
</evidence>
<accession>A0ABW3DSB0</accession>
<dbReference type="Gene3D" id="3.30.1360.20">
    <property type="entry name" value="Transcriptional coactivator/pterin dehydratase"/>
    <property type="match status" value="1"/>
</dbReference>
<evidence type="ECO:0000313" key="7">
    <source>
        <dbReference type="Proteomes" id="UP001597024"/>
    </source>
</evidence>
<dbReference type="Pfam" id="PF01329">
    <property type="entry name" value="Pterin_4a"/>
    <property type="match status" value="1"/>
</dbReference>
<dbReference type="PANTHER" id="PTHR12599:SF0">
    <property type="entry name" value="PTERIN-4-ALPHA-CARBINOLAMINE DEHYDRATASE"/>
    <property type="match status" value="1"/>
</dbReference>
<dbReference type="Proteomes" id="UP001597024">
    <property type="component" value="Unassembled WGS sequence"/>
</dbReference>
<evidence type="ECO:0000313" key="6">
    <source>
        <dbReference type="EMBL" id="MFD0886743.1"/>
    </source>
</evidence>
<dbReference type="GO" id="GO:0008124">
    <property type="term" value="F:4-alpha-hydroxytetrahydrobiopterin dehydratase activity"/>
    <property type="evidence" value="ECO:0007669"/>
    <property type="project" value="UniProtKB-EC"/>
</dbReference>
<evidence type="ECO:0000256" key="4">
    <source>
        <dbReference type="ARBA" id="ARBA00021735"/>
    </source>
</evidence>
<dbReference type="InterPro" id="IPR036428">
    <property type="entry name" value="PCD_sf"/>
</dbReference>
<dbReference type="EMBL" id="JBHTHX010000703">
    <property type="protein sequence ID" value="MFD0886743.1"/>
    <property type="molecule type" value="Genomic_DNA"/>
</dbReference>
<dbReference type="PANTHER" id="PTHR12599">
    <property type="entry name" value="PTERIN-4-ALPHA-CARBINOLAMINE DEHYDRATASE"/>
    <property type="match status" value="1"/>
</dbReference>
<gene>
    <name evidence="6" type="ORF">ACFQ08_19525</name>
</gene>
<evidence type="ECO:0000256" key="1">
    <source>
        <dbReference type="ARBA" id="ARBA00001554"/>
    </source>
</evidence>
<name>A0ABW3DSB0_9ACTN</name>
<reference evidence="7" key="1">
    <citation type="journal article" date="2019" name="Int. J. Syst. Evol. Microbiol.">
        <title>The Global Catalogue of Microorganisms (GCM) 10K type strain sequencing project: providing services to taxonomists for standard genome sequencing and annotation.</title>
        <authorList>
            <consortium name="The Broad Institute Genomics Platform"/>
            <consortium name="The Broad Institute Genome Sequencing Center for Infectious Disease"/>
            <person name="Wu L."/>
            <person name="Ma J."/>
        </authorList>
    </citation>
    <scope>NUCLEOTIDE SEQUENCE [LARGE SCALE GENOMIC DNA]</scope>
    <source>
        <strain evidence="7">CCUG 62974</strain>
    </source>
</reference>
<evidence type="ECO:0000256" key="2">
    <source>
        <dbReference type="ARBA" id="ARBA00006472"/>
    </source>
</evidence>